<dbReference type="InterPro" id="IPR043129">
    <property type="entry name" value="ATPase_NBD"/>
</dbReference>
<keyword evidence="3" id="KW-0067">ATP-binding</keyword>
<evidence type="ECO:0000313" key="5">
    <source>
        <dbReference type="EMBL" id="MFC3852663.1"/>
    </source>
</evidence>
<name>A0ABV7ZVU2_9GAMM</name>
<dbReference type="RefSeq" id="WP_380695086.1">
    <property type="nucleotide sequence ID" value="NZ_JBHRYR010000003.1"/>
</dbReference>
<protein>
    <recommendedName>
        <fullName evidence="3">Glucokinase</fullName>
        <ecNumber evidence="3">2.7.1.2</ecNumber>
    </recommendedName>
    <alternativeName>
        <fullName evidence="3">Glucose kinase</fullName>
    </alternativeName>
</protein>
<accession>A0ABV7ZVU2</accession>
<dbReference type="CDD" id="cd24008">
    <property type="entry name" value="ASKHA_NBD_GLK"/>
    <property type="match status" value="1"/>
</dbReference>
<sequence>MTGQYGLIADIGGTNARFALAPKVALENGTLALDEQSVVAEQTLNGADYVTIEDAINAYLAQLPAQYTRPTQGCIAIACPTDQDSIKMTNHTWAFSVSALQRALGFAGLRFINDYHALANSIPYLGASGAVKIGGGEPVVGKPMVVTGPGTGLGLGALAFGAAGPVTLETEGGHSHFAATDDVEIHIVQFLRKELSRVSSERLISGMGLENIYRALCDLRGVTAQPLRAPDISQAAMAQSDPVCVEALTRFCAVVGSYAGDVALMFGAKGGVFIAGGIVPRFMDFFRASPFRQRFEDKARFQSYNAAIPTYVIVSKQPGLLGAAAVLNYDWHQREGNV</sequence>
<dbReference type="NCBIfam" id="TIGR00749">
    <property type="entry name" value="glk"/>
    <property type="match status" value="1"/>
</dbReference>
<reference evidence="6" key="1">
    <citation type="journal article" date="2019" name="Int. J. Syst. Evol. Microbiol.">
        <title>The Global Catalogue of Microorganisms (GCM) 10K type strain sequencing project: providing services to taxonomists for standard genome sequencing and annotation.</title>
        <authorList>
            <consortium name="The Broad Institute Genomics Platform"/>
            <consortium name="The Broad Institute Genome Sequencing Center for Infectious Disease"/>
            <person name="Wu L."/>
            <person name="Ma J."/>
        </authorList>
    </citation>
    <scope>NUCLEOTIDE SEQUENCE [LARGE SCALE GENOMIC DNA]</scope>
    <source>
        <strain evidence="6">IBRC 10765</strain>
    </source>
</reference>
<evidence type="ECO:0000313" key="6">
    <source>
        <dbReference type="Proteomes" id="UP001595617"/>
    </source>
</evidence>
<evidence type="ECO:0000256" key="4">
    <source>
        <dbReference type="RuleBase" id="RU004046"/>
    </source>
</evidence>
<dbReference type="Proteomes" id="UP001595617">
    <property type="component" value="Unassembled WGS sequence"/>
</dbReference>
<keyword evidence="3" id="KW-0324">Glycolysis</keyword>
<dbReference type="Gene3D" id="3.30.420.40">
    <property type="match status" value="1"/>
</dbReference>
<dbReference type="SUPFAM" id="SSF53067">
    <property type="entry name" value="Actin-like ATPase domain"/>
    <property type="match status" value="1"/>
</dbReference>
<evidence type="ECO:0000256" key="3">
    <source>
        <dbReference type="HAMAP-Rule" id="MF_00524"/>
    </source>
</evidence>
<keyword evidence="6" id="KW-1185">Reference proteome</keyword>
<keyword evidence="3" id="KW-0963">Cytoplasm</keyword>
<evidence type="ECO:0000256" key="2">
    <source>
        <dbReference type="ARBA" id="ARBA00022777"/>
    </source>
</evidence>
<dbReference type="InterPro" id="IPR050201">
    <property type="entry name" value="Bacterial_glucokinase"/>
</dbReference>
<dbReference type="PANTHER" id="PTHR47690">
    <property type="entry name" value="GLUCOKINASE"/>
    <property type="match status" value="1"/>
</dbReference>
<comment type="subcellular location">
    <subcellularLocation>
        <location evidence="3">Cytoplasm</location>
    </subcellularLocation>
</comment>
<comment type="catalytic activity">
    <reaction evidence="3">
        <text>D-glucose + ATP = D-glucose 6-phosphate + ADP + H(+)</text>
        <dbReference type="Rhea" id="RHEA:17825"/>
        <dbReference type="ChEBI" id="CHEBI:4167"/>
        <dbReference type="ChEBI" id="CHEBI:15378"/>
        <dbReference type="ChEBI" id="CHEBI:30616"/>
        <dbReference type="ChEBI" id="CHEBI:61548"/>
        <dbReference type="ChEBI" id="CHEBI:456216"/>
        <dbReference type="EC" id="2.7.1.2"/>
    </reaction>
</comment>
<feature type="binding site" evidence="3">
    <location>
        <begin position="9"/>
        <end position="14"/>
    </location>
    <ligand>
        <name>ATP</name>
        <dbReference type="ChEBI" id="CHEBI:30616"/>
    </ligand>
</feature>
<dbReference type="HAMAP" id="MF_00524">
    <property type="entry name" value="Glucokinase"/>
    <property type="match status" value="1"/>
</dbReference>
<gene>
    <name evidence="3 5" type="primary">glk</name>
    <name evidence="5" type="ORF">ACFOOG_07445</name>
</gene>
<dbReference type="Pfam" id="PF02685">
    <property type="entry name" value="Glucokinase"/>
    <property type="match status" value="1"/>
</dbReference>
<proteinExistence type="inferred from homology"/>
<dbReference type="InterPro" id="IPR003836">
    <property type="entry name" value="Glucokinase"/>
</dbReference>
<keyword evidence="2 3" id="KW-0418">Kinase</keyword>
<comment type="caution">
    <text evidence="5">The sequence shown here is derived from an EMBL/GenBank/DDBJ whole genome shotgun (WGS) entry which is preliminary data.</text>
</comment>
<dbReference type="PANTHER" id="PTHR47690:SF1">
    <property type="entry name" value="GLUCOKINASE"/>
    <property type="match status" value="1"/>
</dbReference>
<keyword evidence="3" id="KW-0547">Nucleotide-binding</keyword>
<dbReference type="GO" id="GO:0004340">
    <property type="term" value="F:glucokinase activity"/>
    <property type="evidence" value="ECO:0007669"/>
    <property type="project" value="UniProtKB-EC"/>
</dbReference>
<dbReference type="EMBL" id="JBHRYR010000003">
    <property type="protein sequence ID" value="MFC3852663.1"/>
    <property type="molecule type" value="Genomic_DNA"/>
</dbReference>
<comment type="similarity">
    <text evidence="3 4">Belongs to the bacterial glucokinase family.</text>
</comment>
<dbReference type="Gene3D" id="3.40.367.20">
    <property type="match status" value="1"/>
</dbReference>
<dbReference type="EC" id="2.7.1.2" evidence="3"/>
<keyword evidence="1 3" id="KW-0808">Transferase</keyword>
<evidence type="ECO:0000256" key="1">
    <source>
        <dbReference type="ARBA" id="ARBA00022679"/>
    </source>
</evidence>
<organism evidence="5 6">
    <name type="scientific">Saccharospirillum mangrovi</name>
    <dbReference type="NCBI Taxonomy" id="2161747"/>
    <lineage>
        <taxon>Bacteria</taxon>
        <taxon>Pseudomonadati</taxon>
        <taxon>Pseudomonadota</taxon>
        <taxon>Gammaproteobacteria</taxon>
        <taxon>Oceanospirillales</taxon>
        <taxon>Saccharospirillaceae</taxon>
        <taxon>Saccharospirillum</taxon>
    </lineage>
</organism>